<evidence type="ECO:0000313" key="2">
    <source>
        <dbReference type="Proteomes" id="UP000321685"/>
    </source>
</evidence>
<keyword evidence="2" id="KW-1185">Reference proteome</keyword>
<reference evidence="1 2" key="1">
    <citation type="submission" date="2019-07" db="EMBL/GenBank/DDBJ databases">
        <title>Whole genome shotgun sequence of Pseudonocardia sulfidoxydans NBRC 16205.</title>
        <authorList>
            <person name="Hosoyama A."/>
            <person name="Uohara A."/>
            <person name="Ohji S."/>
            <person name="Ichikawa N."/>
        </authorList>
    </citation>
    <scope>NUCLEOTIDE SEQUENCE [LARGE SCALE GENOMIC DNA]</scope>
    <source>
        <strain evidence="1 2">NBRC 16205</strain>
    </source>
</reference>
<dbReference type="Proteomes" id="UP000321685">
    <property type="component" value="Unassembled WGS sequence"/>
</dbReference>
<name>A0A511DQD3_9PSEU</name>
<evidence type="ECO:0000313" key="1">
    <source>
        <dbReference type="EMBL" id="GEL27056.1"/>
    </source>
</evidence>
<dbReference type="EMBL" id="BJVJ01000140">
    <property type="protein sequence ID" value="GEL27056.1"/>
    <property type="molecule type" value="Genomic_DNA"/>
</dbReference>
<gene>
    <name evidence="1" type="ORF">PSU4_60100</name>
</gene>
<comment type="caution">
    <text evidence="1">The sequence shown here is derived from an EMBL/GenBank/DDBJ whole genome shotgun (WGS) entry which is preliminary data.</text>
</comment>
<dbReference type="AlphaFoldDB" id="A0A511DQD3"/>
<protein>
    <submittedName>
        <fullName evidence="1">Uncharacterized protein</fullName>
    </submittedName>
</protein>
<sequence length="97" mass="10844">MCILVIGLIRRAAAWPARYLDAQDAPAYNRGWTVTQGRFGSRTYRDPRWDHVEELRLPHLCPEPGADESAADELTAATSTTPCPRDARVLVRPAVTR</sequence>
<organism evidence="1 2">
    <name type="scientific">Pseudonocardia sulfidoxydans NBRC 16205</name>
    <dbReference type="NCBI Taxonomy" id="1223511"/>
    <lineage>
        <taxon>Bacteria</taxon>
        <taxon>Bacillati</taxon>
        <taxon>Actinomycetota</taxon>
        <taxon>Actinomycetes</taxon>
        <taxon>Pseudonocardiales</taxon>
        <taxon>Pseudonocardiaceae</taxon>
        <taxon>Pseudonocardia</taxon>
    </lineage>
</organism>
<accession>A0A511DQD3</accession>
<proteinExistence type="predicted"/>